<evidence type="ECO:0000256" key="1">
    <source>
        <dbReference type="SAM" id="SignalP"/>
    </source>
</evidence>
<reference evidence="2 3" key="1">
    <citation type="journal article" date="2021" name="Sci. Rep.">
        <title>The genome of the diatom Chaetoceros tenuissimus carries an ancient integrated fragment of an extant virus.</title>
        <authorList>
            <person name="Hongo Y."/>
            <person name="Kimura K."/>
            <person name="Takaki Y."/>
            <person name="Yoshida Y."/>
            <person name="Baba S."/>
            <person name="Kobayashi G."/>
            <person name="Nagasaki K."/>
            <person name="Hano T."/>
            <person name="Tomaru Y."/>
        </authorList>
    </citation>
    <scope>NUCLEOTIDE SEQUENCE [LARGE SCALE GENOMIC DNA]</scope>
    <source>
        <strain evidence="2 3">NIES-3715</strain>
    </source>
</reference>
<gene>
    <name evidence="2" type="ORF">CTEN210_01452</name>
</gene>
<accession>A0AAD3CFN1</accession>
<comment type="caution">
    <text evidence="2">The sequence shown here is derived from an EMBL/GenBank/DDBJ whole genome shotgun (WGS) entry which is preliminary data.</text>
</comment>
<feature type="signal peptide" evidence="1">
    <location>
        <begin position="1"/>
        <end position="17"/>
    </location>
</feature>
<keyword evidence="3" id="KW-1185">Reference proteome</keyword>
<dbReference type="AlphaFoldDB" id="A0AAD3CFN1"/>
<feature type="chain" id="PRO_5042021774" evidence="1">
    <location>
        <begin position="18"/>
        <end position="245"/>
    </location>
</feature>
<protein>
    <submittedName>
        <fullName evidence="2">Uncharacterized protein</fullName>
    </submittedName>
</protein>
<dbReference type="EMBL" id="BLLK01000020">
    <property type="protein sequence ID" value="GFH44978.1"/>
    <property type="molecule type" value="Genomic_DNA"/>
</dbReference>
<sequence length="245" mass="26528">MKVYGALVLLAAASTEAFAPSSMNAREVVTSLNAKNDMSRQDFFSVAIASSVASAAFFQPEVAEARGRATLEYAYDRYYPRLEAGGQFYANDLKKAIERNDWAAIKAATAEPPKRTKQDKAKIDGGIAERAAQAGGFSNARVIAAADLWAASFSDNSISPKTKKMKDQTAILAEVVDRMNTIAKIGLGEEKPSGGFLGFGAKAPSQAELAKEIRELYMKGGNAWNQYIFLANDDLPVQLKRLPYL</sequence>
<evidence type="ECO:0000313" key="3">
    <source>
        <dbReference type="Proteomes" id="UP001054902"/>
    </source>
</evidence>
<evidence type="ECO:0000313" key="2">
    <source>
        <dbReference type="EMBL" id="GFH44978.1"/>
    </source>
</evidence>
<dbReference type="Proteomes" id="UP001054902">
    <property type="component" value="Unassembled WGS sequence"/>
</dbReference>
<name>A0AAD3CFN1_9STRA</name>
<organism evidence="2 3">
    <name type="scientific">Chaetoceros tenuissimus</name>
    <dbReference type="NCBI Taxonomy" id="426638"/>
    <lineage>
        <taxon>Eukaryota</taxon>
        <taxon>Sar</taxon>
        <taxon>Stramenopiles</taxon>
        <taxon>Ochrophyta</taxon>
        <taxon>Bacillariophyta</taxon>
        <taxon>Coscinodiscophyceae</taxon>
        <taxon>Chaetocerotophycidae</taxon>
        <taxon>Chaetocerotales</taxon>
        <taxon>Chaetocerotaceae</taxon>
        <taxon>Chaetoceros</taxon>
    </lineage>
</organism>
<proteinExistence type="predicted"/>
<keyword evidence="1" id="KW-0732">Signal</keyword>